<evidence type="ECO:0000256" key="2">
    <source>
        <dbReference type="ARBA" id="ARBA00023242"/>
    </source>
</evidence>
<dbReference type="Pfam" id="PF04825">
    <property type="entry name" value="Rad21_Rec8_N"/>
    <property type="match status" value="1"/>
</dbReference>
<accession>A0A9W4HII0</accession>
<keyword evidence="2" id="KW-0539">Nucleus</keyword>
<feature type="region of interest" description="Disordered" evidence="3">
    <location>
        <begin position="454"/>
        <end position="475"/>
    </location>
</feature>
<evidence type="ECO:0000259" key="4">
    <source>
        <dbReference type="Pfam" id="PF04825"/>
    </source>
</evidence>
<feature type="region of interest" description="Disordered" evidence="3">
    <location>
        <begin position="383"/>
        <end position="405"/>
    </location>
</feature>
<feature type="domain" description="Rad21/Rec8-like protein N-terminal" evidence="4">
    <location>
        <begin position="14"/>
        <end position="93"/>
    </location>
</feature>
<evidence type="ECO:0000256" key="1">
    <source>
        <dbReference type="ARBA" id="ARBA00004123"/>
    </source>
</evidence>
<dbReference type="GO" id="GO:0005634">
    <property type="term" value="C:nucleus"/>
    <property type="evidence" value="ECO:0007669"/>
    <property type="project" value="UniProtKB-SubCell"/>
</dbReference>
<sequence length="628" mass="69356">MVSQPSATLGSRSVSRRLNRKTIQDVDVPNACRVIINPEAPMALRLQGSLLYGVSRVYSQQCGYTLLDTQAMHDKMVTHLRIIPGTGIDPTAGKAKPSTLILPYDPSFLPETGLPGLELNMSHFASADDSSQFSSLFSRSPAHSLTAISQLSSLQLDIPSDGGIGEGSIMGFEDHPVRKDVAVEIAALGPEEGGLLQPDFEFDEDGNLIELGGRAISPQKNTKAQAQREDLFKHHTRQDQLWDDQMPVDEPINILEADQMEIDNHIAQPDVDDVPCPVEEVNIQPARMRRIRHPKVIITDEATSLRNMELGKWNTEYAANMVEARNQRDQNKIPAMSKKNAAFWVFGQGIGSVGVGLGVHSEPHPLKAFSGKELLDAVCSTERHKRKRLNESENPDERHVRTREDELSRENIDRLNMDVEIGRDAPSSLLDDRSSQMPWNITASIQSSLRARRYGSVSDMSSRKGRRSRLPSASPLAGRNYRDIEDFNLDFGDDLDLTRYLEGELATDRGNISSISPGVRSALENAKATLDKESLNFFEFMKSKMGMENGDALRSNLASPVVARLETITFASLMPPVVTTRAVATQALVNLLTLATKGVIRVHQDRDGGDEWGSGDMFGEIHLKFTGI</sequence>
<comment type="subcellular location">
    <subcellularLocation>
        <location evidence="1">Nucleus</location>
    </subcellularLocation>
</comment>
<evidence type="ECO:0000313" key="6">
    <source>
        <dbReference type="Proteomes" id="UP001153618"/>
    </source>
</evidence>
<dbReference type="CDD" id="cd21789">
    <property type="entry name" value="Rad21_Rec8_M_SpRec8p-like"/>
    <property type="match status" value="1"/>
</dbReference>
<dbReference type="GO" id="GO:0003682">
    <property type="term" value="F:chromatin binding"/>
    <property type="evidence" value="ECO:0007669"/>
    <property type="project" value="TreeGrafter"/>
</dbReference>
<organism evidence="5 6">
    <name type="scientific">Penicillium olsonii</name>
    <dbReference type="NCBI Taxonomy" id="99116"/>
    <lineage>
        <taxon>Eukaryota</taxon>
        <taxon>Fungi</taxon>
        <taxon>Dikarya</taxon>
        <taxon>Ascomycota</taxon>
        <taxon>Pezizomycotina</taxon>
        <taxon>Eurotiomycetes</taxon>
        <taxon>Eurotiomycetidae</taxon>
        <taxon>Eurotiales</taxon>
        <taxon>Aspergillaceae</taxon>
        <taxon>Penicillium</taxon>
    </lineage>
</organism>
<dbReference type="PANTHER" id="PTHR12585">
    <property type="entry name" value="SCC1 / RAD21 FAMILY MEMBER"/>
    <property type="match status" value="1"/>
</dbReference>
<proteinExistence type="predicted"/>
<feature type="compositionally biased region" description="Basic and acidic residues" evidence="3">
    <location>
        <begin position="389"/>
        <end position="405"/>
    </location>
</feature>
<name>A0A9W4HII0_PENOL</name>
<dbReference type="InterPro" id="IPR006910">
    <property type="entry name" value="Rad21_Rec8_N"/>
</dbReference>
<dbReference type="GO" id="GO:0030892">
    <property type="term" value="C:mitotic cohesin complex"/>
    <property type="evidence" value="ECO:0007669"/>
    <property type="project" value="TreeGrafter"/>
</dbReference>
<dbReference type="Proteomes" id="UP001153618">
    <property type="component" value="Unassembled WGS sequence"/>
</dbReference>
<protein>
    <recommendedName>
        <fullName evidence="4">Rad21/Rec8-like protein N-terminal domain-containing protein</fullName>
    </recommendedName>
</protein>
<dbReference type="AlphaFoldDB" id="A0A9W4HII0"/>
<comment type="caution">
    <text evidence="5">The sequence shown here is derived from an EMBL/GenBank/DDBJ whole genome shotgun (WGS) entry which is preliminary data.</text>
</comment>
<dbReference type="PANTHER" id="PTHR12585:SF70">
    <property type="entry name" value="RAD21_REC8 N TERMINAL DOMAIN PROTEIN (AFU_ORTHOLOGUE AFUA_6G02900)"/>
    <property type="match status" value="1"/>
</dbReference>
<evidence type="ECO:0000313" key="5">
    <source>
        <dbReference type="EMBL" id="CAG8022286.1"/>
    </source>
</evidence>
<dbReference type="GO" id="GO:0007064">
    <property type="term" value="P:mitotic sister chromatid cohesion"/>
    <property type="evidence" value="ECO:0007669"/>
    <property type="project" value="TreeGrafter"/>
</dbReference>
<reference evidence="5" key="1">
    <citation type="submission" date="2021-07" db="EMBL/GenBank/DDBJ databases">
        <authorList>
            <person name="Branca A.L. A."/>
        </authorList>
    </citation>
    <scope>NUCLEOTIDE SEQUENCE</scope>
</reference>
<keyword evidence="6" id="KW-1185">Reference proteome</keyword>
<dbReference type="OrthoDB" id="5427633at2759"/>
<gene>
    <name evidence="5" type="ORF">POLS_LOCUS2439</name>
</gene>
<dbReference type="EMBL" id="CAJVOS010000014">
    <property type="protein sequence ID" value="CAG8022286.1"/>
    <property type="molecule type" value="Genomic_DNA"/>
</dbReference>
<evidence type="ECO:0000256" key="3">
    <source>
        <dbReference type="SAM" id="MobiDB-lite"/>
    </source>
</evidence>
<dbReference type="InterPro" id="IPR039781">
    <property type="entry name" value="Rad21/Rec8-like"/>
</dbReference>